<gene>
    <name evidence="1" type="ORF">E1283_06435</name>
</gene>
<accession>A0A4R4TRK0</accession>
<dbReference type="EMBL" id="SMKI01000045">
    <property type="protein sequence ID" value="TDC77833.1"/>
    <property type="molecule type" value="Genomic_DNA"/>
</dbReference>
<dbReference type="Proteomes" id="UP000295345">
    <property type="component" value="Unassembled WGS sequence"/>
</dbReference>
<sequence>MAEPDGDAPTPEVGAMARDSTADRVGRVMAYECGLVWLRPLGGGREWTAPLERVRPVGLGESLSPLVAEANRRSGCRNGYP</sequence>
<proteinExistence type="predicted"/>
<evidence type="ECO:0000313" key="1">
    <source>
        <dbReference type="EMBL" id="TDC77833.1"/>
    </source>
</evidence>
<name>A0A4R4TRK0_9ACTN</name>
<dbReference type="AlphaFoldDB" id="A0A4R4TRK0"/>
<evidence type="ECO:0000313" key="2">
    <source>
        <dbReference type="Proteomes" id="UP000295345"/>
    </source>
</evidence>
<organism evidence="1 2">
    <name type="scientific">Streptomyces hainanensis</name>
    <dbReference type="NCBI Taxonomy" id="402648"/>
    <lineage>
        <taxon>Bacteria</taxon>
        <taxon>Bacillati</taxon>
        <taxon>Actinomycetota</taxon>
        <taxon>Actinomycetes</taxon>
        <taxon>Kitasatosporales</taxon>
        <taxon>Streptomycetaceae</taxon>
        <taxon>Streptomyces</taxon>
    </lineage>
</organism>
<dbReference type="OrthoDB" id="3855669at2"/>
<comment type="caution">
    <text evidence="1">The sequence shown here is derived from an EMBL/GenBank/DDBJ whole genome shotgun (WGS) entry which is preliminary data.</text>
</comment>
<protein>
    <submittedName>
        <fullName evidence="1">Uncharacterized protein</fullName>
    </submittedName>
</protein>
<reference evidence="1 2" key="1">
    <citation type="submission" date="2019-03" db="EMBL/GenBank/DDBJ databases">
        <title>Draft genome sequences of novel Actinobacteria.</title>
        <authorList>
            <person name="Sahin N."/>
            <person name="Ay H."/>
            <person name="Saygin H."/>
        </authorList>
    </citation>
    <scope>NUCLEOTIDE SEQUENCE [LARGE SCALE GENOMIC DNA]</scope>
    <source>
        <strain evidence="1 2">DSM 41900</strain>
    </source>
</reference>
<keyword evidence="2" id="KW-1185">Reference proteome</keyword>